<dbReference type="Gene3D" id="3.20.20.70">
    <property type="entry name" value="Aldolase class I"/>
    <property type="match status" value="1"/>
</dbReference>
<dbReference type="PANTHER" id="PTHR11228:SF7">
    <property type="entry name" value="PQQA PEPTIDE CYCLASE"/>
    <property type="match status" value="1"/>
</dbReference>
<dbReference type="Proteomes" id="UP000231426">
    <property type="component" value="Unassembled WGS sequence"/>
</dbReference>
<dbReference type="SUPFAM" id="SSF102114">
    <property type="entry name" value="Radical SAM enzymes"/>
    <property type="match status" value="1"/>
</dbReference>
<evidence type="ECO:0000313" key="10">
    <source>
        <dbReference type="Proteomes" id="UP000231426"/>
    </source>
</evidence>
<sequence length="341" mass="38745">MKAKNISGQAPGGQRKKLAEVLPLNTPFVVQIFPLYACTFKCNYCIFSIDPSKRGFISDKVVMDLNLYKKCIDDMTKFPEKIKTLRLVGIGEPLFHPDVVEMVRYAVEKKVASTVEVLTNASLLTPQMSDNLIAAGLTRLVVSTQGTTKQKYHDACDVDIDFDKFIDNLKYFYNKKGNVQMYIKIIDCALDGKEDEEKFFKIFGDICDTIAVEHTLPIHSGIDYTDVMRGKDMFLTQFGLPVSEVEICPQPFFTMQINPDGKVVPCYSFEYPGIMGDCNNQSVNDIWNGKVFQKFRRDMLSGTKNICESCAKCNIIKYRMFPEDNLNDDAARLKKCYESKI</sequence>
<feature type="domain" description="4Fe4S-binding SPASM" evidence="8">
    <location>
        <begin position="248"/>
        <end position="314"/>
    </location>
</feature>
<evidence type="ECO:0000256" key="4">
    <source>
        <dbReference type="ARBA" id="ARBA00022723"/>
    </source>
</evidence>
<feature type="domain" description="Radical SAM core" evidence="7">
    <location>
        <begin position="35"/>
        <end position="185"/>
    </location>
</feature>
<dbReference type="InterPro" id="IPR007197">
    <property type="entry name" value="rSAM"/>
</dbReference>
<dbReference type="InterPro" id="IPR050377">
    <property type="entry name" value="Radical_SAM_PqqE_MftC-like"/>
</dbReference>
<dbReference type="SFLD" id="SFLDG01387">
    <property type="entry name" value="BtrN-like_SPASM_domain_contain"/>
    <property type="match status" value="1"/>
</dbReference>
<reference evidence="10" key="1">
    <citation type="submission" date="2017-09" db="EMBL/GenBank/DDBJ databases">
        <title>Depth-based differentiation of microbial function through sediment-hosted aquifers and enrichment of novel symbionts in the deep terrestrial subsurface.</title>
        <authorList>
            <person name="Probst A.J."/>
            <person name="Ladd B."/>
            <person name="Jarett J.K."/>
            <person name="Geller-Mcgrath D.E."/>
            <person name="Sieber C.M.K."/>
            <person name="Emerson J.B."/>
            <person name="Anantharaman K."/>
            <person name="Thomas B.C."/>
            <person name="Malmstrom R."/>
            <person name="Stieglmeier M."/>
            <person name="Klingl A."/>
            <person name="Woyke T."/>
            <person name="Ryan C.M."/>
            <person name="Banfield J.F."/>
        </authorList>
    </citation>
    <scope>NUCLEOTIDE SEQUENCE [LARGE SCALE GENOMIC DNA]</scope>
</reference>
<dbReference type="GO" id="GO:0003824">
    <property type="term" value="F:catalytic activity"/>
    <property type="evidence" value="ECO:0007669"/>
    <property type="project" value="InterPro"/>
</dbReference>
<evidence type="ECO:0000259" key="8">
    <source>
        <dbReference type="Pfam" id="PF13186"/>
    </source>
</evidence>
<comment type="caution">
    <text evidence="9">The sequence shown here is derived from an EMBL/GenBank/DDBJ whole genome shotgun (WGS) entry which is preliminary data.</text>
</comment>
<dbReference type="GO" id="GO:0051536">
    <property type="term" value="F:iron-sulfur cluster binding"/>
    <property type="evidence" value="ECO:0007669"/>
    <property type="project" value="UniProtKB-KW"/>
</dbReference>
<accession>A0A2M6W5Y4</accession>
<dbReference type="InterPro" id="IPR034391">
    <property type="entry name" value="AdoMet-like_SPASM_containing"/>
</dbReference>
<evidence type="ECO:0000256" key="5">
    <source>
        <dbReference type="ARBA" id="ARBA00023004"/>
    </source>
</evidence>
<comment type="cofactor">
    <cofactor evidence="1">
        <name>[4Fe-4S] cluster</name>
        <dbReference type="ChEBI" id="CHEBI:49883"/>
    </cofactor>
</comment>
<gene>
    <name evidence="9" type="ORF">COU29_04025</name>
</gene>
<dbReference type="InterPro" id="IPR058240">
    <property type="entry name" value="rSAM_sf"/>
</dbReference>
<keyword evidence="2" id="KW-0004">4Fe-4S</keyword>
<organism evidence="9 10">
    <name type="scientific">Candidatus Magasanikbacteria bacterium CG10_big_fil_rev_8_21_14_0_10_36_32</name>
    <dbReference type="NCBI Taxonomy" id="1974646"/>
    <lineage>
        <taxon>Bacteria</taxon>
        <taxon>Candidatus Magasanikiibacteriota</taxon>
    </lineage>
</organism>
<keyword evidence="4" id="KW-0479">Metal-binding</keyword>
<dbReference type="InterPro" id="IPR023885">
    <property type="entry name" value="4Fe4S-binding_SPASM_dom"/>
</dbReference>
<evidence type="ECO:0000256" key="3">
    <source>
        <dbReference type="ARBA" id="ARBA00022691"/>
    </source>
</evidence>
<dbReference type="Pfam" id="PF04055">
    <property type="entry name" value="Radical_SAM"/>
    <property type="match status" value="1"/>
</dbReference>
<dbReference type="PANTHER" id="PTHR11228">
    <property type="entry name" value="RADICAL SAM DOMAIN PROTEIN"/>
    <property type="match status" value="1"/>
</dbReference>
<evidence type="ECO:0000256" key="6">
    <source>
        <dbReference type="ARBA" id="ARBA00023014"/>
    </source>
</evidence>
<dbReference type="EMBL" id="PFBV01000005">
    <property type="protein sequence ID" value="PIT88150.1"/>
    <property type="molecule type" value="Genomic_DNA"/>
</dbReference>
<dbReference type="GO" id="GO:0046872">
    <property type="term" value="F:metal ion binding"/>
    <property type="evidence" value="ECO:0007669"/>
    <property type="project" value="UniProtKB-KW"/>
</dbReference>
<name>A0A2M6W5Y4_9BACT</name>
<dbReference type="CDD" id="cd01335">
    <property type="entry name" value="Radical_SAM"/>
    <property type="match status" value="1"/>
</dbReference>
<dbReference type="CDD" id="cd21109">
    <property type="entry name" value="SPASM"/>
    <property type="match status" value="1"/>
</dbReference>
<dbReference type="Pfam" id="PF13186">
    <property type="entry name" value="SPASM"/>
    <property type="match status" value="1"/>
</dbReference>
<keyword evidence="5" id="KW-0408">Iron</keyword>
<dbReference type="SFLD" id="SFLDS00029">
    <property type="entry name" value="Radical_SAM"/>
    <property type="match status" value="1"/>
</dbReference>
<dbReference type="SFLD" id="SFLDG01067">
    <property type="entry name" value="SPASM/twitch_domain_containing"/>
    <property type="match status" value="1"/>
</dbReference>
<protein>
    <submittedName>
        <fullName evidence="9">Radical SAM protein</fullName>
    </submittedName>
</protein>
<evidence type="ECO:0000256" key="1">
    <source>
        <dbReference type="ARBA" id="ARBA00001966"/>
    </source>
</evidence>
<evidence type="ECO:0000313" key="9">
    <source>
        <dbReference type="EMBL" id="PIT88150.1"/>
    </source>
</evidence>
<dbReference type="AlphaFoldDB" id="A0A2M6W5Y4"/>
<keyword evidence="3" id="KW-0949">S-adenosyl-L-methionine</keyword>
<dbReference type="InterPro" id="IPR013785">
    <property type="entry name" value="Aldolase_TIM"/>
</dbReference>
<evidence type="ECO:0000256" key="2">
    <source>
        <dbReference type="ARBA" id="ARBA00022485"/>
    </source>
</evidence>
<evidence type="ECO:0000259" key="7">
    <source>
        <dbReference type="Pfam" id="PF04055"/>
    </source>
</evidence>
<proteinExistence type="predicted"/>
<keyword evidence="6" id="KW-0411">Iron-sulfur</keyword>